<dbReference type="SUPFAM" id="SSF49764">
    <property type="entry name" value="HSP20-like chaperones"/>
    <property type="match status" value="1"/>
</dbReference>
<dbReference type="InterPro" id="IPR008978">
    <property type="entry name" value="HSP20-like_chaperone"/>
</dbReference>
<name>A0A815FD42_9BILA</name>
<accession>A0A815FD42</accession>
<gene>
    <name evidence="5" type="ORF">IZO911_LOCUS35280</name>
    <name evidence="6" type="ORF">KXQ929_LOCUS34034</name>
</gene>
<feature type="region of interest" description="Disordered" evidence="3">
    <location>
        <begin position="246"/>
        <end position="266"/>
    </location>
</feature>
<dbReference type="GO" id="GO:0005634">
    <property type="term" value="C:nucleus"/>
    <property type="evidence" value="ECO:0007669"/>
    <property type="project" value="TreeGrafter"/>
</dbReference>
<evidence type="ECO:0000256" key="1">
    <source>
        <dbReference type="PROSITE-ProRule" id="PRU00285"/>
    </source>
</evidence>
<feature type="domain" description="SHSP" evidence="4">
    <location>
        <begin position="45"/>
        <end position="153"/>
    </location>
</feature>
<comment type="caution">
    <text evidence="5">The sequence shown here is derived from an EMBL/GenBank/DDBJ whole genome shotgun (WGS) entry which is preliminary data.</text>
</comment>
<dbReference type="GO" id="GO:0009408">
    <property type="term" value="P:response to heat"/>
    <property type="evidence" value="ECO:0007669"/>
    <property type="project" value="TreeGrafter"/>
</dbReference>
<evidence type="ECO:0000256" key="2">
    <source>
        <dbReference type="RuleBase" id="RU003616"/>
    </source>
</evidence>
<dbReference type="GO" id="GO:0042026">
    <property type="term" value="P:protein refolding"/>
    <property type="evidence" value="ECO:0007669"/>
    <property type="project" value="TreeGrafter"/>
</dbReference>
<sequence length="402" mass="46426">MSSSSYRFPESSPSEYKQRIAIPIQRFSPNMNSNFNEQYSENAIYSKDTTTQWIKDSNNDREKFRMKINIEGFDKNDVHCRVEGTRLFVYGERIENKSQGTSRKVIEKSYELPTDVDKSSPHVSFPSPVTMQVDFPSKRSSTRFTQSSDYTSPRKVYSTDTYDHKIMSNPRTQSPDNEFFHENRNTSIPIQRISIISKGSSLTPIHPNHEAYKFPEPTDNPIIDKNGSIYKKIVKKVHRRLATPTVGVQSSQDTHHHHHHHHSVRPVLSSIMEEDHTVLSSSSSSSSITNSIISNNDSSSFPPGFDSNVFYQSEFRPQIFTDDRNQRYIDMKLDVLDYKPTDLTVSINDNDLIIQGINTNFYKQITLPSNTDLPSLTLEYRRDKKLYITAKLLDEYSSFKYI</sequence>
<dbReference type="PROSITE" id="PS01031">
    <property type="entry name" value="SHSP"/>
    <property type="match status" value="1"/>
</dbReference>
<dbReference type="GO" id="GO:0005737">
    <property type="term" value="C:cytoplasm"/>
    <property type="evidence" value="ECO:0007669"/>
    <property type="project" value="TreeGrafter"/>
</dbReference>
<reference evidence="5" key="1">
    <citation type="submission" date="2021-02" db="EMBL/GenBank/DDBJ databases">
        <authorList>
            <person name="Nowell W R."/>
        </authorList>
    </citation>
    <scope>NUCLEOTIDE SEQUENCE</scope>
</reference>
<evidence type="ECO:0000313" key="6">
    <source>
        <dbReference type="EMBL" id="CAF4092346.1"/>
    </source>
</evidence>
<evidence type="ECO:0000313" key="7">
    <source>
        <dbReference type="Proteomes" id="UP000663860"/>
    </source>
</evidence>
<proteinExistence type="inferred from homology"/>
<dbReference type="InterPro" id="IPR002068">
    <property type="entry name" value="A-crystallin/Hsp20_dom"/>
</dbReference>
<dbReference type="Proteomes" id="UP000663868">
    <property type="component" value="Unassembled WGS sequence"/>
</dbReference>
<organism evidence="5 7">
    <name type="scientific">Adineta steineri</name>
    <dbReference type="NCBI Taxonomy" id="433720"/>
    <lineage>
        <taxon>Eukaryota</taxon>
        <taxon>Metazoa</taxon>
        <taxon>Spiralia</taxon>
        <taxon>Gnathifera</taxon>
        <taxon>Rotifera</taxon>
        <taxon>Eurotatoria</taxon>
        <taxon>Bdelloidea</taxon>
        <taxon>Adinetida</taxon>
        <taxon>Adinetidae</taxon>
        <taxon>Adineta</taxon>
    </lineage>
</organism>
<dbReference type="CDD" id="cd00298">
    <property type="entry name" value="ACD_sHsps_p23-like"/>
    <property type="match status" value="1"/>
</dbReference>
<comment type="similarity">
    <text evidence="1 2">Belongs to the small heat shock protein (HSP20) family.</text>
</comment>
<protein>
    <recommendedName>
        <fullName evidence="4">SHSP domain-containing protein</fullName>
    </recommendedName>
</protein>
<dbReference type="PANTHER" id="PTHR45640">
    <property type="entry name" value="HEAT SHOCK PROTEIN HSP-12.2-RELATED"/>
    <property type="match status" value="1"/>
</dbReference>
<dbReference type="Gene3D" id="2.60.40.790">
    <property type="match status" value="2"/>
</dbReference>
<dbReference type="InterPro" id="IPR001436">
    <property type="entry name" value="Alpha-crystallin/sHSP_animal"/>
</dbReference>
<evidence type="ECO:0000256" key="3">
    <source>
        <dbReference type="SAM" id="MobiDB-lite"/>
    </source>
</evidence>
<feature type="compositionally biased region" description="Basic residues" evidence="3">
    <location>
        <begin position="255"/>
        <end position="264"/>
    </location>
</feature>
<evidence type="ECO:0000313" key="5">
    <source>
        <dbReference type="EMBL" id="CAF1323490.1"/>
    </source>
</evidence>
<dbReference type="EMBL" id="CAJNOE010000742">
    <property type="protein sequence ID" value="CAF1323490.1"/>
    <property type="molecule type" value="Genomic_DNA"/>
</dbReference>
<dbReference type="Pfam" id="PF00011">
    <property type="entry name" value="HSP20"/>
    <property type="match status" value="1"/>
</dbReference>
<evidence type="ECO:0000259" key="4">
    <source>
        <dbReference type="PROSITE" id="PS01031"/>
    </source>
</evidence>
<dbReference type="AlphaFoldDB" id="A0A815FD42"/>
<dbReference type="Proteomes" id="UP000663860">
    <property type="component" value="Unassembled WGS sequence"/>
</dbReference>
<dbReference type="PANTHER" id="PTHR45640:SF26">
    <property type="entry name" value="RE23625P"/>
    <property type="match status" value="1"/>
</dbReference>
<dbReference type="GO" id="GO:0051082">
    <property type="term" value="F:unfolded protein binding"/>
    <property type="evidence" value="ECO:0007669"/>
    <property type="project" value="TreeGrafter"/>
</dbReference>
<dbReference type="EMBL" id="CAJOBB010004517">
    <property type="protein sequence ID" value="CAF4092346.1"/>
    <property type="molecule type" value="Genomic_DNA"/>
</dbReference>